<accession>A0A3D9Q6J9</accession>
<dbReference type="SUPFAM" id="SSF55874">
    <property type="entry name" value="ATPase domain of HSP90 chaperone/DNA topoisomerase II/histidine kinase"/>
    <property type="match status" value="1"/>
</dbReference>
<evidence type="ECO:0000256" key="5">
    <source>
        <dbReference type="ARBA" id="ARBA00022679"/>
    </source>
</evidence>
<reference evidence="12 13" key="1">
    <citation type="submission" date="2018-08" db="EMBL/GenBank/DDBJ databases">
        <title>Genomic Encyclopedia of Type Strains, Phase III (KMG-III): the genomes of soil and plant-associated and newly described type strains.</title>
        <authorList>
            <person name="Whitman W."/>
        </authorList>
    </citation>
    <scope>NUCLEOTIDE SEQUENCE [LARGE SCALE GENOMIC DNA]</scope>
    <source>
        <strain evidence="12 13">CGMCC 1.10966</strain>
    </source>
</reference>
<evidence type="ECO:0000256" key="9">
    <source>
        <dbReference type="ARBA" id="ARBA00023012"/>
    </source>
</evidence>
<keyword evidence="9" id="KW-0902">Two-component regulatory system</keyword>
<dbReference type="Proteomes" id="UP000256304">
    <property type="component" value="Unassembled WGS sequence"/>
</dbReference>
<evidence type="ECO:0000256" key="4">
    <source>
        <dbReference type="ARBA" id="ARBA00022553"/>
    </source>
</evidence>
<evidence type="ECO:0000256" key="3">
    <source>
        <dbReference type="ARBA" id="ARBA00012438"/>
    </source>
</evidence>
<dbReference type="PANTHER" id="PTHR45453:SF1">
    <property type="entry name" value="PHOSPHATE REGULON SENSOR PROTEIN PHOR"/>
    <property type="match status" value="1"/>
</dbReference>
<gene>
    <name evidence="12" type="ORF">A8990_16516</name>
</gene>
<evidence type="ECO:0000256" key="8">
    <source>
        <dbReference type="ARBA" id="ARBA00022840"/>
    </source>
</evidence>
<dbReference type="GO" id="GO:0005886">
    <property type="term" value="C:plasma membrane"/>
    <property type="evidence" value="ECO:0007669"/>
    <property type="project" value="UniProtKB-SubCell"/>
</dbReference>
<dbReference type="EMBL" id="QTTN01000065">
    <property type="protein sequence ID" value="REE56303.1"/>
    <property type="molecule type" value="Genomic_DNA"/>
</dbReference>
<keyword evidence="5" id="KW-0808">Transferase</keyword>
<proteinExistence type="predicted"/>
<dbReference type="RefSeq" id="WP_116192683.1">
    <property type="nucleotide sequence ID" value="NZ_QTTN01000065.1"/>
</dbReference>
<name>A0A3D9Q6J9_9BACL</name>
<dbReference type="InterPro" id="IPR036890">
    <property type="entry name" value="HATPase_C_sf"/>
</dbReference>
<dbReference type="Gene3D" id="1.10.287.130">
    <property type="match status" value="1"/>
</dbReference>
<evidence type="ECO:0000256" key="7">
    <source>
        <dbReference type="ARBA" id="ARBA00022777"/>
    </source>
</evidence>
<evidence type="ECO:0000313" key="13">
    <source>
        <dbReference type="Proteomes" id="UP000256304"/>
    </source>
</evidence>
<comment type="caution">
    <text evidence="12">The sequence shown here is derived from an EMBL/GenBank/DDBJ whole genome shotgun (WGS) entry which is preliminary data.</text>
</comment>
<dbReference type="SMART" id="SM00388">
    <property type="entry name" value="HisKA"/>
    <property type="match status" value="1"/>
</dbReference>
<dbReference type="SMART" id="SM00387">
    <property type="entry name" value="HATPase_c"/>
    <property type="match status" value="1"/>
</dbReference>
<dbReference type="GO" id="GO:0016036">
    <property type="term" value="P:cellular response to phosphate starvation"/>
    <property type="evidence" value="ECO:0007669"/>
    <property type="project" value="TreeGrafter"/>
</dbReference>
<dbReference type="GO" id="GO:0005524">
    <property type="term" value="F:ATP binding"/>
    <property type="evidence" value="ECO:0007669"/>
    <property type="project" value="UniProtKB-KW"/>
</dbReference>
<protein>
    <recommendedName>
        <fullName evidence="3">histidine kinase</fullName>
        <ecNumber evidence="3">2.7.13.3</ecNumber>
    </recommendedName>
</protein>
<dbReference type="SUPFAM" id="SSF47384">
    <property type="entry name" value="Homodimeric domain of signal transducing histidine kinase"/>
    <property type="match status" value="1"/>
</dbReference>
<keyword evidence="13" id="KW-1185">Reference proteome</keyword>
<dbReference type="OrthoDB" id="9813151at2"/>
<keyword evidence="10" id="KW-0472">Membrane</keyword>
<dbReference type="PROSITE" id="PS50109">
    <property type="entry name" value="HIS_KIN"/>
    <property type="match status" value="1"/>
</dbReference>
<dbReference type="AlphaFoldDB" id="A0A3D9Q6J9"/>
<comment type="catalytic activity">
    <reaction evidence="1">
        <text>ATP + protein L-histidine = ADP + protein N-phospho-L-histidine.</text>
        <dbReference type="EC" id="2.7.13.3"/>
    </reaction>
</comment>
<dbReference type="PRINTS" id="PR00344">
    <property type="entry name" value="BCTRLSENSOR"/>
</dbReference>
<evidence type="ECO:0000256" key="10">
    <source>
        <dbReference type="SAM" id="Phobius"/>
    </source>
</evidence>
<evidence type="ECO:0000259" key="11">
    <source>
        <dbReference type="PROSITE" id="PS50109"/>
    </source>
</evidence>
<keyword evidence="6" id="KW-0547">Nucleotide-binding</keyword>
<dbReference type="InterPro" id="IPR036097">
    <property type="entry name" value="HisK_dim/P_sf"/>
</dbReference>
<feature type="domain" description="Histidine kinase" evidence="11">
    <location>
        <begin position="221"/>
        <end position="439"/>
    </location>
</feature>
<dbReference type="InterPro" id="IPR005467">
    <property type="entry name" value="His_kinase_dom"/>
</dbReference>
<feature type="transmembrane region" description="Helical" evidence="10">
    <location>
        <begin position="174"/>
        <end position="196"/>
    </location>
</feature>
<keyword evidence="8" id="KW-0067">ATP-binding</keyword>
<keyword evidence="10" id="KW-1133">Transmembrane helix</keyword>
<dbReference type="Pfam" id="PF02518">
    <property type="entry name" value="HATPase_c"/>
    <property type="match status" value="1"/>
</dbReference>
<dbReference type="FunFam" id="3.30.565.10:FF:000006">
    <property type="entry name" value="Sensor histidine kinase WalK"/>
    <property type="match status" value="1"/>
</dbReference>
<comment type="subcellular location">
    <subcellularLocation>
        <location evidence="2">Cell membrane</location>
        <topology evidence="2">Multi-pass membrane protein</topology>
    </subcellularLocation>
</comment>
<dbReference type="InterPro" id="IPR050351">
    <property type="entry name" value="BphY/WalK/GraS-like"/>
</dbReference>
<dbReference type="GO" id="GO:0000155">
    <property type="term" value="F:phosphorelay sensor kinase activity"/>
    <property type="evidence" value="ECO:0007669"/>
    <property type="project" value="InterPro"/>
</dbReference>
<evidence type="ECO:0000256" key="6">
    <source>
        <dbReference type="ARBA" id="ARBA00022741"/>
    </source>
</evidence>
<organism evidence="12 13">
    <name type="scientific">Paenibacillus taihuensis</name>
    <dbReference type="NCBI Taxonomy" id="1156355"/>
    <lineage>
        <taxon>Bacteria</taxon>
        <taxon>Bacillati</taxon>
        <taxon>Bacillota</taxon>
        <taxon>Bacilli</taxon>
        <taxon>Bacillales</taxon>
        <taxon>Paenibacillaceae</taxon>
        <taxon>Paenibacillus</taxon>
    </lineage>
</organism>
<dbReference type="CDD" id="cd00082">
    <property type="entry name" value="HisKA"/>
    <property type="match status" value="1"/>
</dbReference>
<dbReference type="EC" id="2.7.13.3" evidence="3"/>
<keyword evidence="10" id="KW-0812">Transmembrane</keyword>
<keyword evidence="7" id="KW-0418">Kinase</keyword>
<dbReference type="Pfam" id="PF00512">
    <property type="entry name" value="HisKA"/>
    <property type="match status" value="1"/>
</dbReference>
<evidence type="ECO:0000256" key="1">
    <source>
        <dbReference type="ARBA" id="ARBA00000085"/>
    </source>
</evidence>
<evidence type="ECO:0000256" key="2">
    <source>
        <dbReference type="ARBA" id="ARBA00004651"/>
    </source>
</evidence>
<dbReference type="GO" id="GO:0004721">
    <property type="term" value="F:phosphoprotein phosphatase activity"/>
    <property type="evidence" value="ECO:0007669"/>
    <property type="project" value="TreeGrafter"/>
</dbReference>
<dbReference type="PANTHER" id="PTHR45453">
    <property type="entry name" value="PHOSPHATE REGULON SENSOR PROTEIN PHOR"/>
    <property type="match status" value="1"/>
</dbReference>
<dbReference type="InterPro" id="IPR003594">
    <property type="entry name" value="HATPase_dom"/>
</dbReference>
<sequence>MRWTLKRGKKLDLFQYTQRKLTFTYTWLIVLFLALFSIIVSVFFIFMAYHEQSNSLRATMSATENGAVVIPDLENSRNNDMYFFYVLNNKSGEVLAHSDAIPEFSDYSLKLIRGWRADGESFRLRWLPEIHKQQGDVILVSENRVLFIGAQPIMTADGIATIYAAKDVTYYWDILRTLLIVFICILVLFIIVAVKFSSSMSKKAMIPIQQSFRHQQQFLADASHELRTPLSIMNTSLDVIEMENGETITPYSKEVVLDMKEEIGRMSRMVQHLLMLARSDVGSAQFEMGSFDIVPKLRQWVLAFEGVAQKKSITVRKMLPDTLTVKGDPERLKQLVYILLDNAIKYTPEGGKVDVGLDPNPRQWRIIVRDSGIGIAKEDQPRIFDRFYRVEKHRSREEGSAGLGLAIAKQIIIAHRASIALESEPGKGSTFSVEFPPYKQA</sequence>
<dbReference type="Gene3D" id="3.30.565.10">
    <property type="entry name" value="Histidine kinase-like ATPase, C-terminal domain"/>
    <property type="match status" value="1"/>
</dbReference>
<keyword evidence="4" id="KW-0597">Phosphoprotein</keyword>
<evidence type="ECO:0000313" key="12">
    <source>
        <dbReference type="EMBL" id="REE56303.1"/>
    </source>
</evidence>
<dbReference type="InterPro" id="IPR004358">
    <property type="entry name" value="Sig_transdc_His_kin-like_C"/>
</dbReference>
<dbReference type="InterPro" id="IPR003661">
    <property type="entry name" value="HisK_dim/P_dom"/>
</dbReference>
<feature type="transmembrane region" description="Helical" evidence="10">
    <location>
        <begin position="21"/>
        <end position="49"/>
    </location>
</feature>